<dbReference type="STRING" id="247633.GP2143_01775"/>
<dbReference type="SUPFAM" id="SSF49899">
    <property type="entry name" value="Concanavalin A-like lectins/glucanases"/>
    <property type="match status" value="1"/>
</dbReference>
<evidence type="ECO:0000313" key="3">
    <source>
        <dbReference type="Proteomes" id="UP000004931"/>
    </source>
</evidence>
<dbReference type="InterPro" id="IPR046524">
    <property type="entry name" value="DUF6701"/>
</dbReference>
<dbReference type="EMBL" id="AAVT01000009">
    <property type="protein sequence ID" value="EAW30232.1"/>
    <property type="molecule type" value="Genomic_DNA"/>
</dbReference>
<evidence type="ECO:0000259" key="1">
    <source>
        <dbReference type="Pfam" id="PF20419"/>
    </source>
</evidence>
<dbReference type="eggNOG" id="COG5571">
    <property type="taxonomic scope" value="Bacteria"/>
</dbReference>
<reference evidence="2 3" key="1">
    <citation type="journal article" date="2010" name="J. Bacteriol.">
        <title>Genome sequence of the oligotrophic marine Gammaproteobacterium HTCC2143, isolated from the Oregon Coast.</title>
        <authorList>
            <person name="Oh H.M."/>
            <person name="Kang I."/>
            <person name="Ferriera S."/>
            <person name="Giovannoni S.J."/>
            <person name="Cho J.C."/>
        </authorList>
    </citation>
    <scope>NUCLEOTIDE SEQUENCE [LARGE SCALE GENOMIC DNA]</scope>
    <source>
        <strain evidence="2 3">HTCC2143</strain>
    </source>
</reference>
<sequence length="1702" mass="178064">MKPTKMLTIRNNSASNKAVKQDAFYRKLIRKLVLFKVLAVLLFMTVSSNTYAQCTNFTQAQNWTSRTWCGSGDWSCSGREYAIYDGKVWTPNYSSTNAPLNSSSNRGYGSTTYWGYAAECEVAPPPPNHYRIEHDGQGVTGVSETVILKACADTNCSSVSTQTTSITLSPSVWGGGNSINITNGSNIVTLSASSAGTITFGKTTASPNVQLRCFVGNTETCNFVVSDGGGGSCPADSYGIYGLEEIEVKKPFIFNGVTVPKQTTPSNRAIDLNGNIVTPSPAIALPTLPAITFVNSPDANGSLSPGNYGEWTVNEGAAVTMAPGIYNIDEVDIKDDAIITISPAGPVIINVNKFDMDDGSRLNANAGASAANLTVNYYGISSNNDNKFHLHKDVHFTGIIFSSYDDDKVEVKKDVILKGGIFTAGEVKLEDDAIVTYSAAEQAAAAVVLGCTTVTFDEPEMIAGRVTLKNTNTTAEFSEVCFDQPFSVTPLVFTMPTNDESAPNVIRIKNVTTTGFEIAQVQSQGTNSESEPPTSGSVPATIDFVAIVPGQYNLEGGARMDVVSFNTNTFQGKRFPGNQSGYDDVNFSSSFSSAPAIIAAIQTMNNESGTPPGAASMPFLSTAIRNVGTTDFDFALERVESLSGTLTNSEQVGYIAIDAGKTGQLIPGINYQSILTPDQITHSCSTYAISISPGGLPLVVGSQNRRDGADGGWLQRCSLSNTSVGVKVDEDIDQNPERMHTTERAGILALSGAFTDFTDSCVVSPVAEWRFDGASWAGGSATDVLDSSGNALHGVSINTQPASGLVCNAANFTGSNYIEVANNTLLEVGKNNADYTVNLWLKLDATQATGWRNITQKGTQYERTFAAWLMPGGDNRIHHRASTSASWNDGHNGVIAVGSDWTMVTLVKEGSVLKTYLNGTLDQSSTLGGDTVHNTAPLRIGKNPWHDGINGLMDEFMVFDSALSTVQIQSIRTNHLASNNWDGSERSCPASAIDYYVITHSGSGVSCDPYAVSVSAVDPSGNAIDIPTGTELTLSTDIANDGWSNPGGIGATYILPGIASNVNFGLRRLTPGTLEIDVVDTSGVTDDDGDRNDDIVVFSDAGFVFYGNGVSANIGTQLSGKTSDIAPGNQLITVKAVQSSPSDPGVCDALISNASADIGMAYQCNAPNSCASPNDALIINSTSVDASSVTPYTPVPLAFNAAGESTFTLNYADAGSISLLADANVVVLDAAGASVGTANVQGGSNAFLVKPAGLCVQVTESGNGCASGNASCSVFKAAGTVFNLEVSGRAWVSNSETDTEYCNNTITKNFVHSGIALSSNLVAPSSGANAALSVAATATDATGTVSQPINVNEVGVFTFTATPPAYFAEAITASTSANVGRFVPAYFELAGGSVTAANTSTASFTYLGQAVLLNYSLTAKSALTPTTTTENYEGSFAKLNLDNVSNNLAGVSAAASAQDVAYGMVQSTSLASYNARVVATGPGAATAWNDGVINVIGLPLTVQRGSSLEGPIANIDVGVLVMDSDSVTFPLLNLNTSGFGGSDTLTLAPLPGNLYYGRAFIPPAYGPEIPAGSSLDMPFFVQYFNGDRFVTNTDDSSSAYNLWTASCADADVNDGLLCNEASVSMPGANFMGGKNDPISPMTIARPGLNNTGSLNITVAVDDWLKFDWDNTSSGDENPVSLVTFGTYRGNDRIIYWGESHSP</sequence>
<protein>
    <submittedName>
        <fullName evidence="2">Putative Mannose-sensitive agglutinin (MSHA) biogenesis protein MshQ (Pilus type IV)</fullName>
    </submittedName>
</protein>
<comment type="caution">
    <text evidence="2">The sequence shown here is derived from an EMBL/GenBank/DDBJ whole genome shotgun (WGS) entry which is preliminary data.</text>
</comment>
<dbReference type="Gene3D" id="2.60.40.2080">
    <property type="match status" value="1"/>
</dbReference>
<proteinExistence type="predicted"/>
<dbReference type="Pfam" id="PF20419">
    <property type="entry name" value="DUF6701"/>
    <property type="match status" value="1"/>
</dbReference>
<dbReference type="Gene3D" id="2.60.120.200">
    <property type="match status" value="1"/>
</dbReference>
<evidence type="ECO:0000313" key="2">
    <source>
        <dbReference type="EMBL" id="EAW30232.1"/>
    </source>
</evidence>
<keyword evidence="3" id="KW-1185">Reference proteome</keyword>
<dbReference type="PANTHER" id="PTHR42535">
    <property type="entry name" value="OOKINETE PROTEIN, PUTATIVE-RELATED"/>
    <property type="match status" value="1"/>
</dbReference>
<dbReference type="InterPro" id="IPR013320">
    <property type="entry name" value="ConA-like_dom_sf"/>
</dbReference>
<gene>
    <name evidence="2" type="ORF">GP2143_01775</name>
</gene>
<name>A0YFY2_9GAMM</name>
<feature type="domain" description="DUF6701" evidence="1">
    <location>
        <begin position="1116"/>
        <end position="1698"/>
    </location>
</feature>
<dbReference type="PANTHER" id="PTHR42535:SF2">
    <property type="entry name" value="CHROMOSOME UNDETERMINED SCAFFOLD_146, WHOLE GENOME SHOTGUN SEQUENCE"/>
    <property type="match status" value="1"/>
</dbReference>
<accession>A0YFY2</accession>
<dbReference type="Pfam" id="PF13385">
    <property type="entry name" value="Laminin_G_3"/>
    <property type="match status" value="1"/>
</dbReference>
<dbReference type="Proteomes" id="UP000004931">
    <property type="component" value="Unassembled WGS sequence"/>
</dbReference>
<dbReference type="eggNOG" id="COG3210">
    <property type="taxonomic scope" value="Bacteria"/>
</dbReference>
<dbReference type="InterPro" id="IPR037221">
    <property type="entry name" value="H-type_lectin_dom_sf"/>
</dbReference>
<organism evidence="2 3">
    <name type="scientific">marine gamma proteobacterium HTCC2143</name>
    <dbReference type="NCBI Taxonomy" id="247633"/>
    <lineage>
        <taxon>Bacteria</taxon>
        <taxon>Pseudomonadati</taxon>
        <taxon>Pseudomonadota</taxon>
        <taxon>Gammaproteobacteria</taxon>
        <taxon>Cellvibrionales</taxon>
        <taxon>Spongiibacteraceae</taxon>
        <taxon>BD1-7 clade</taxon>
    </lineage>
</organism>